<dbReference type="PANTHER" id="PTHR43790">
    <property type="entry name" value="CARBOHYDRATE TRANSPORT ATP-BINDING PROTEIN MG119-RELATED"/>
    <property type="match status" value="1"/>
</dbReference>
<dbReference type="RefSeq" id="WP_209973061.1">
    <property type="nucleotide sequence ID" value="NZ_JAGGLB010000012.1"/>
</dbReference>
<keyword evidence="6" id="KW-0762">Sugar transport</keyword>
<dbReference type="CDD" id="cd03216">
    <property type="entry name" value="ABC_Carb_Monos_I"/>
    <property type="match status" value="1"/>
</dbReference>
<feature type="domain" description="ABC transporter" evidence="5">
    <location>
        <begin position="253"/>
        <end position="497"/>
    </location>
</feature>
<dbReference type="EMBL" id="JAGGLB010000012">
    <property type="protein sequence ID" value="MBP1992255.1"/>
    <property type="molecule type" value="Genomic_DNA"/>
</dbReference>
<dbReference type="InterPro" id="IPR050107">
    <property type="entry name" value="ABC_carbohydrate_import_ATPase"/>
</dbReference>
<comment type="caution">
    <text evidence="6">The sequence shown here is derived from an EMBL/GenBank/DDBJ whole genome shotgun (WGS) entry which is preliminary data.</text>
</comment>
<accession>A0ABS4IXE4</accession>
<dbReference type="Proteomes" id="UP001519287">
    <property type="component" value="Unassembled WGS sequence"/>
</dbReference>
<dbReference type="InterPro" id="IPR003593">
    <property type="entry name" value="AAA+_ATPase"/>
</dbReference>
<proteinExistence type="predicted"/>
<gene>
    <name evidence="6" type="ORF">J2Z66_003863</name>
</gene>
<dbReference type="SMART" id="SM00382">
    <property type="entry name" value="AAA"/>
    <property type="match status" value="2"/>
</dbReference>
<evidence type="ECO:0000256" key="3">
    <source>
        <dbReference type="ARBA" id="ARBA00022741"/>
    </source>
</evidence>
<keyword evidence="7" id="KW-1185">Reference proteome</keyword>
<dbReference type="PANTHER" id="PTHR43790:SF9">
    <property type="entry name" value="GALACTOFURANOSE TRANSPORTER ATP-BINDING PROTEIN YTFR"/>
    <property type="match status" value="1"/>
</dbReference>
<dbReference type="CDD" id="cd03215">
    <property type="entry name" value="ABC_Carb_Monos_II"/>
    <property type="match status" value="1"/>
</dbReference>
<dbReference type="PROSITE" id="PS00211">
    <property type="entry name" value="ABC_TRANSPORTER_1"/>
    <property type="match status" value="1"/>
</dbReference>
<organism evidence="6 7">
    <name type="scientific">Paenibacillus eucommiae</name>
    <dbReference type="NCBI Taxonomy" id="1355755"/>
    <lineage>
        <taxon>Bacteria</taxon>
        <taxon>Bacillati</taxon>
        <taxon>Bacillota</taxon>
        <taxon>Bacilli</taxon>
        <taxon>Bacillales</taxon>
        <taxon>Paenibacillaceae</taxon>
        <taxon>Paenibacillus</taxon>
    </lineage>
</organism>
<dbReference type="InterPro" id="IPR027417">
    <property type="entry name" value="P-loop_NTPase"/>
</dbReference>
<dbReference type="InterPro" id="IPR017871">
    <property type="entry name" value="ABC_transporter-like_CS"/>
</dbReference>
<dbReference type="InterPro" id="IPR003439">
    <property type="entry name" value="ABC_transporter-like_ATP-bd"/>
</dbReference>
<dbReference type="PROSITE" id="PS50893">
    <property type="entry name" value="ABC_TRANSPORTER_2"/>
    <property type="match status" value="2"/>
</dbReference>
<keyword evidence="2" id="KW-0677">Repeat</keyword>
<evidence type="ECO:0000313" key="6">
    <source>
        <dbReference type="EMBL" id="MBP1992255.1"/>
    </source>
</evidence>
<keyword evidence="1" id="KW-0813">Transport</keyword>
<keyword evidence="3" id="KW-0547">Nucleotide-binding</keyword>
<sequence length="500" mass="54704">MLQMDKITKLYGSFTANRDIHFTLEAGEVHAIVGENGAGKTTLMRILYGMEQPTFGTIRIRGEQKVFSTPSEAIRSGIGMVHQHFMLFQSFTIAENIVIGHEPGSRVKFNRSAAAAKVKELSQQYGMPVDPWSKVSDCPLGIQQRVEILKVLHQGADIIILDEPTGVLTPFEIKELLQTIKKLSEQGKSIIIISHKLNEILEVADRITVLRDGQITGTVRASDTDVEQLSRMMVGRELMQSVNSGTEPGKKVLSVENISIRGVKGKPVLDQVNFAVQAGEIVGIAGISGNGQSELIQAITGLGRIDEGQILLADENITNASVRTIREKGIAHIPEDRYQWGAAAESTLVETGLMGHQHKQQHQRFGLLRSAGIRRMVQAWVDRFSVKTASIDADVRYLSGGNLQKLIVARELAQDSSLLIAAEPTRGVDVGAMELIHEELLKKRDTGTAILLLSTELSEIIKLSDRILVMFEGRVTGELSSEHITEEKISLLMAGGGQIG</sequence>
<evidence type="ECO:0000256" key="1">
    <source>
        <dbReference type="ARBA" id="ARBA00022448"/>
    </source>
</evidence>
<evidence type="ECO:0000259" key="5">
    <source>
        <dbReference type="PROSITE" id="PS50893"/>
    </source>
</evidence>
<evidence type="ECO:0000256" key="4">
    <source>
        <dbReference type="ARBA" id="ARBA00022840"/>
    </source>
</evidence>
<feature type="domain" description="ABC transporter" evidence="5">
    <location>
        <begin position="2"/>
        <end position="237"/>
    </location>
</feature>
<dbReference type="GO" id="GO:0005524">
    <property type="term" value="F:ATP binding"/>
    <property type="evidence" value="ECO:0007669"/>
    <property type="project" value="UniProtKB-KW"/>
</dbReference>
<name>A0ABS4IXE4_9BACL</name>
<protein>
    <submittedName>
        <fullName evidence="6">Simple sugar transport system ATP-binding protein</fullName>
    </submittedName>
</protein>
<evidence type="ECO:0000256" key="2">
    <source>
        <dbReference type="ARBA" id="ARBA00022737"/>
    </source>
</evidence>
<reference evidence="6 7" key="1">
    <citation type="submission" date="2021-03" db="EMBL/GenBank/DDBJ databases">
        <title>Genomic Encyclopedia of Type Strains, Phase IV (KMG-IV): sequencing the most valuable type-strain genomes for metagenomic binning, comparative biology and taxonomic classification.</title>
        <authorList>
            <person name="Goeker M."/>
        </authorList>
    </citation>
    <scope>NUCLEOTIDE SEQUENCE [LARGE SCALE GENOMIC DNA]</scope>
    <source>
        <strain evidence="6 7">DSM 26048</strain>
    </source>
</reference>
<dbReference type="SUPFAM" id="SSF52540">
    <property type="entry name" value="P-loop containing nucleoside triphosphate hydrolases"/>
    <property type="match status" value="2"/>
</dbReference>
<dbReference type="Gene3D" id="3.40.50.300">
    <property type="entry name" value="P-loop containing nucleotide triphosphate hydrolases"/>
    <property type="match status" value="2"/>
</dbReference>
<keyword evidence="4 6" id="KW-0067">ATP-binding</keyword>
<dbReference type="Pfam" id="PF00005">
    <property type="entry name" value="ABC_tran"/>
    <property type="match status" value="2"/>
</dbReference>
<evidence type="ECO:0000313" key="7">
    <source>
        <dbReference type="Proteomes" id="UP001519287"/>
    </source>
</evidence>